<evidence type="ECO:0000256" key="2">
    <source>
        <dbReference type="ARBA" id="ARBA00022475"/>
    </source>
</evidence>
<accession>M6HMQ6</accession>
<name>M6HMQ6_LEPIR</name>
<keyword evidence="3 6" id="KW-0812">Transmembrane</keyword>
<feature type="domain" description="DUF7088" evidence="8">
    <location>
        <begin position="261"/>
        <end position="362"/>
    </location>
</feature>
<dbReference type="EMBL" id="AFMF02000022">
    <property type="protein sequence ID" value="EMM96662.1"/>
    <property type="molecule type" value="Genomic_DNA"/>
</dbReference>
<dbReference type="PANTHER" id="PTHR30294">
    <property type="entry name" value="MEMBRANE COMPONENT OF ABC TRANSPORTER YHHJ-RELATED"/>
    <property type="match status" value="1"/>
</dbReference>
<keyword evidence="4 6" id="KW-1133">Transmembrane helix</keyword>
<feature type="domain" description="ABC-type uncharacterised transport system" evidence="7">
    <location>
        <begin position="399"/>
        <end position="714"/>
    </location>
</feature>
<dbReference type="Pfam" id="PF12679">
    <property type="entry name" value="ABC2_membrane_2"/>
    <property type="match status" value="1"/>
</dbReference>
<evidence type="ECO:0000256" key="6">
    <source>
        <dbReference type="SAM" id="Phobius"/>
    </source>
</evidence>
<reference evidence="9 10" key="1">
    <citation type="submission" date="2013-01" db="EMBL/GenBank/DDBJ databases">
        <authorList>
            <person name="Harkins D.M."/>
            <person name="Durkin A.S."/>
            <person name="Brinkac L.M."/>
            <person name="Haft D.H."/>
            <person name="Selengut J.D."/>
            <person name="Sanka R."/>
            <person name="DePew J."/>
            <person name="Purushe J."/>
            <person name="Tulsiani S.M."/>
            <person name="Graham G.C."/>
            <person name="Burns M.-A."/>
            <person name="Dohnt M.F."/>
            <person name="Smythe L.D."/>
            <person name="McKay D.B."/>
            <person name="Craig S.B."/>
            <person name="Vinetz J.M."/>
            <person name="Sutton G.G."/>
            <person name="Nierman W.C."/>
            <person name="Fouts D.E."/>
        </authorList>
    </citation>
    <scope>NUCLEOTIDE SEQUENCE [LARGE SCALE GENOMIC DNA]</scope>
    <source>
        <strain evidence="9 10">LT2156</strain>
    </source>
</reference>
<feature type="transmembrane region" description="Helical" evidence="6">
    <location>
        <begin position="748"/>
        <end position="767"/>
    </location>
</feature>
<evidence type="ECO:0000259" key="7">
    <source>
        <dbReference type="Pfam" id="PF09822"/>
    </source>
</evidence>
<dbReference type="InterPro" id="IPR019196">
    <property type="entry name" value="ABC_transp_unknown"/>
</dbReference>
<evidence type="ECO:0000259" key="8">
    <source>
        <dbReference type="Pfam" id="PF23357"/>
    </source>
</evidence>
<keyword evidence="5 6" id="KW-0472">Membrane</keyword>
<feature type="transmembrane region" description="Helical" evidence="6">
    <location>
        <begin position="231"/>
        <end position="248"/>
    </location>
</feature>
<protein>
    <submittedName>
        <fullName evidence="9">Putative membrane protein</fullName>
    </submittedName>
</protein>
<feature type="transmembrane region" description="Helical" evidence="6">
    <location>
        <begin position="108"/>
        <end position="128"/>
    </location>
</feature>
<evidence type="ECO:0000256" key="5">
    <source>
        <dbReference type="ARBA" id="ARBA00023136"/>
    </source>
</evidence>
<keyword evidence="2" id="KW-1003">Cell membrane</keyword>
<evidence type="ECO:0000313" key="9">
    <source>
        <dbReference type="EMBL" id="EMM96662.1"/>
    </source>
</evidence>
<dbReference type="Proteomes" id="UP000012089">
    <property type="component" value="Unassembled WGS sequence"/>
</dbReference>
<feature type="transmembrane region" description="Helical" evidence="6">
    <location>
        <begin position="31"/>
        <end position="52"/>
    </location>
</feature>
<comment type="subcellular location">
    <subcellularLocation>
        <location evidence="1">Cell membrane</location>
        <topology evidence="1">Multi-pass membrane protein</topology>
    </subcellularLocation>
</comment>
<feature type="transmembrane region" description="Helical" evidence="6">
    <location>
        <begin position="140"/>
        <end position="158"/>
    </location>
</feature>
<dbReference type="GO" id="GO:0005886">
    <property type="term" value="C:plasma membrane"/>
    <property type="evidence" value="ECO:0007669"/>
    <property type="project" value="UniProtKB-SubCell"/>
</dbReference>
<sequence length="782" mass="88920">MLRFFIFDLFSIFFGLGEGSFWDFKSASMEMYFFWIPILYVIFIPALSMHLWSEEERSGTLEILFSLPLKDIELAFGKFLAAWSFLGFVLSFTFLIPATIFYLGDLDLGTTFVGYLGIFLLGGANLALGSFVSSLTKDQISSYLLGLIFCLFFFLLGYKPFLQFLGTGQISFFSLSKHFEPFRLGILDGREVFFFCQLYCFIRIYKCFNFKVQTMISKIRTLLIRFNSNPLFLVSQAFLIFLFLNLIVSKFNCKKDFSRSGRFETSESTRRVFQKLHSPLYIDAYYSSKIPVEYKVRLDITKELLNEIASLGNKNVILRFYDPSESVEIEKKAIEAGITPQILEKKERGSSQIKQVFLGMTLTLGTEKKTIPFAFYAEEIEYQILTTLRKMIRKPEDVKIGILSLPESLSTVFSGFENGKDTIGIFTDQILKEEYGIVPEIHIEEEEIPDSIGTLLWIGGGTLSEISSYRLDQFLMRGGNLILLFKSMDFRLAPSNRKNGIGIDSISPGIAKPTSYIEEQNRIFEYYGFRVNTDLVLDPNHSLPISSLTEVEPGIIGKYAYPLWILVGSSDQMLSEVSQFTSPFQNLLLPWISSLTLFPDKQPKVKMETILSSSEEAEIRSSVIAIGEKQILANPIQNGGKKIVLGATLEGSFKSRFDSIPKTFKQSNSFLKQTLEGKTTKILVIGSPYLVSDLLALPETRKIYQESNIPFLLNSLNISEGDTDLIEIRGKKSAFLKLNPFSETEKNIFNFINIFGIPALLGLYTFLRIQRRNSPKNKNFLP</sequence>
<comment type="caution">
    <text evidence="9">The sequence shown here is derived from an EMBL/GenBank/DDBJ whole genome shotgun (WGS) entry which is preliminary data.</text>
</comment>
<evidence type="ECO:0000256" key="3">
    <source>
        <dbReference type="ARBA" id="ARBA00022692"/>
    </source>
</evidence>
<proteinExistence type="predicted"/>
<evidence type="ECO:0000313" key="10">
    <source>
        <dbReference type="Proteomes" id="UP000012089"/>
    </source>
</evidence>
<dbReference type="InterPro" id="IPR055396">
    <property type="entry name" value="DUF7088"/>
</dbReference>
<dbReference type="PANTHER" id="PTHR30294:SF29">
    <property type="entry name" value="MULTIDRUG ABC TRANSPORTER PERMEASE YBHS-RELATED"/>
    <property type="match status" value="1"/>
</dbReference>
<dbReference type="AlphaFoldDB" id="M6HMQ6"/>
<evidence type="ECO:0000256" key="1">
    <source>
        <dbReference type="ARBA" id="ARBA00004651"/>
    </source>
</evidence>
<gene>
    <name evidence="9" type="ORF">LEP1GSC158_1353</name>
</gene>
<dbReference type="Pfam" id="PF09822">
    <property type="entry name" value="ABC_transp_aux"/>
    <property type="match status" value="1"/>
</dbReference>
<dbReference type="GO" id="GO:0140359">
    <property type="term" value="F:ABC-type transporter activity"/>
    <property type="evidence" value="ECO:0007669"/>
    <property type="project" value="InterPro"/>
</dbReference>
<evidence type="ECO:0000256" key="4">
    <source>
        <dbReference type="ARBA" id="ARBA00022989"/>
    </source>
</evidence>
<dbReference type="Pfam" id="PF23357">
    <property type="entry name" value="DUF7088"/>
    <property type="match status" value="1"/>
</dbReference>
<feature type="transmembrane region" description="Helical" evidence="6">
    <location>
        <begin position="192"/>
        <end position="210"/>
    </location>
</feature>
<organism evidence="9 10">
    <name type="scientific">Leptospira interrogans serovar Zanoni str. LT2156</name>
    <dbReference type="NCBI Taxonomy" id="1001601"/>
    <lineage>
        <taxon>Bacteria</taxon>
        <taxon>Pseudomonadati</taxon>
        <taxon>Spirochaetota</taxon>
        <taxon>Spirochaetia</taxon>
        <taxon>Leptospirales</taxon>
        <taxon>Leptospiraceae</taxon>
        <taxon>Leptospira</taxon>
    </lineage>
</organism>
<feature type="transmembrane region" description="Helical" evidence="6">
    <location>
        <begin position="79"/>
        <end position="102"/>
    </location>
</feature>
<dbReference type="InterPro" id="IPR051449">
    <property type="entry name" value="ABC-2_transporter_component"/>
</dbReference>